<gene>
    <name evidence="1" type="ORF">COLO4_08855</name>
</gene>
<sequence length="51" mass="5680">MKWKDSTGTAKTATNRLIPEHCSAVNILHHFTDPYAINIAKYNGTIAHITL</sequence>
<comment type="caution">
    <text evidence="1">The sequence shown here is derived from an EMBL/GenBank/DDBJ whole genome shotgun (WGS) entry which is preliminary data.</text>
</comment>
<dbReference type="Proteomes" id="UP000187203">
    <property type="component" value="Unassembled WGS sequence"/>
</dbReference>
<reference evidence="2" key="1">
    <citation type="submission" date="2013-09" db="EMBL/GenBank/DDBJ databases">
        <title>Corchorus olitorius genome sequencing.</title>
        <authorList>
            <person name="Alam M."/>
            <person name="Haque M.S."/>
            <person name="Islam M.S."/>
            <person name="Emdad E.M."/>
            <person name="Islam M.M."/>
            <person name="Ahmed B."/>
            <person name="Halim A."/>
            <person name="Hossen Q.M.M."/>
            <person name="Hossain M.Z."/>
            <person name="Ahmed R."/>
            <person name="Khan M.M."/>
            <person name="Islam R."/>
            <person name="Rashid M.M."/>
            <person name="Khan S.A."/>
            <person name="Rahman M.S."/>
            <person name="Alam M."/>
            <person name="Yahiya A.S."/>
            <person name="Khan M.S."/>
            <person name="Azam M.S."/>
            <person name="Haque T."/>
            <person name="Lashkar M.Z.H."/>
            <person name="Akhand A.I."/>
            <person name="Morshed G."/>
            <person name="Roy S."/>
            <person name="Uddin K.S."/>
            <person name="Rabeya T."/>
            <person name="Hossain A.S."/>
            <person name="Chowdhury A."/>
            <person name="Snigdha A.R."/>
            <person name="Mortoza M.S."/>
            <person name="Matin S.A."/>
            <person name="Hoque S.M.E."/>
            <person name="Islam M.K."/>
            <person name="Roy D.K."/>
            <person name="Haider R."/>
            <person name="Moosa M.M."/>
            <person name="Elias S.M."/>
            <person name="Hasan A.M."/>
            <person name="Jahan S."/>
            <person name="Shafiuddin M."/>
            <person name="Mahmood N."/>
            <person name="Shommy N.S."/>
        </authorList>
    </citation>
    <scope>NUCLEOTIDE SEQUENCE [LARGE SCALE GENOMIC DNA]</scope>
    <source>
        <strain evidence="2">cv. O-4</strain>
    </source>
</reference>
<protein>
    <submittedName>
        <fullName evidence="1">Xaa-Pro dipeptidase isoform 2</fullName>
    </submittedName>
</protein>
<proteinExistence type="predicted"/>
<organism evidence="1 2">
    <name type="scientific">Corchorus olitorius</name>
    <dbReference type="NCBI Taxonomy" id="93759"/>
    <lineage>
        <taxon>Eukaryota</taxon>
        <taxon>Viridiplantae</taxon>
        <taxon>Streptophyta</taxon>
        <taxon>Embryophyta</taxon>
        <taxon>Tracheophyta</taxon>
        <taxon>Spermatophyta</taxon>
        <taxon>Magnoliopsida</taxon>
        <taxon>eudicotyledons</taxon>
        <taxon>Gunneridae</taxon>
        <taxon>Pentapetalae</taxon>
        <taxon>rosids</taxon>
        <taxon>malvids</taxon>
        <taxon>Malvales</taxon>
        <taxon>Malvaceae</taxon>
        <taxon>Grewioideae</taxon>
        <taxon>Apeibeae</taxon>
        <taxon>Corchorus</taxon>
    </lineage>
</organism>
<dbReference type="AlphaFoldDB" id="A0A1R3KEA1"/>
<evidence type="ECO:0000313" key="2">
    <source>
        <dbReference type="Proteomes" id="UP000187203"/>
    </source>
</evidence>
<keyword evidence="2" id="KW-1185">Reference proteome</keyword>
<name>A0A1R3KEA1_9ROSI</name>
<accession>A0A1R3KEA1</accession>
<dbReference type="EMBL" id="AWUE01014001">
    <property type="protein sequence ID" value="OMP05421.1"/>
    <property type="molecule type" value="Genomic_DNA"/>
</dbReference>
<evidence type="ECO:0000313" key="1">
    <source>
        <dbReference type="EMBL" id="OMP05421.1"/>
    </source>
</evidence>